<sequence>MRSGLTKCLCVSVTRDALFKVEIKLVIPAPHFRLVRVAHEPLGQTISVIPVAWASPQRHHFPFTALRTFANIDQRLEGAGALGCSFSESAVPADPSCRTPPPHKDERECLESTQDASTPSEAEMLTMCKCIVSSIIESETAYVDCLDTLNQYARALTSAIGTNQSVLSKEEIETIFYKIEQLHDTHKNFRDGLRRNCENWDAKPTIGENFKFLVRIPLSQLPTMAD</sequence>
<evidence type="ECO:0000256" key="1">
    <source>
        <dbReference type="SAM" id="MobiDB-lite"/>
    </source>
</evidence>
<dbReference type="OrthoDB" id="2155291at2759"/>
<dbReference type="PANTHER" id="PTHR23182">
    <property type="entry name" value="BREAKPOINT CLUSTER REGION PROTEIN BCR"/>
    <property type="match status" value="1"/>
</dbReference>
<dbReference type="EMBL" id="JABSTR010000007">
    <property type="protein sequence ID" value="KAH9374673.1"/>
    <property type="molecule type" value="Genomic_DNA"/>
</dbReference>
<dbReference type="Gene3D" id="1.20.900.10">
    <property type="entry name" value="Dbl homology (DH) domain"/>
    <property type="match status" value="1"/>
</dbReference>
<dbReference type="GO" id="GO:0005085">
    <property type="term" value="F:guanyl-nucleotide exchange factor activity"/>
    <property type="evidence" value="ECO:0007669"/>
    <property type="project" value="InterPro"/>
</dbReference>
<dbReference type="GO" id="GO:0016020">
    <property type="term" value="C:membrane"/>
    <property type="evidence" value="ECO:0007669"/>
    <property type="project" value="TreeGrafter"/>
</dbReference>
<evidence type="ECO:0000313" key="3">
    <source>
        <dbReference type="EMBL" id="KAH9374673.1"/>
    </source>
</evidence>
<accession>A0A9J6GID4</accession>
<gene>
    <name evidence="3" type="ORF">HPB48_023031</name>
</gene>
<dbReference type="InterPro" id="IPR037769">
    <property type="entry name" value="Abr/Bcr"/>
</dbReference>
<keyword evidence="4" id="KW-1185">Reference proteome</keyword>
<dbReference type="GO" id="GO:0005096">
    <property type="term" value="F:GTPase activator activity"/>
    <property type="evidence" value="ECO:0007669"/>
    <property type="project" value="InterPro"/>
</dbReference>
<evidence type="ECO:0000313" key="4">
    <source>
        <dbReference type="Proteomes" id="UP000821853"/>
    </source>
</evidence>
<comment type="caution">
    <text evidence="3">The sequence shown here is derived from an EMBL/GenBank/DDBJ whole genome shotgun (WGS) entry which is preliminary data.</text>
</comment>
<dbReference type="PROSITE" id="PS50010">
    <property type="entry name" value="DH_2"/>
    <property type="match status" value="1"/>
</dbReference>
<feature type="region of interest" description="Disordered" evidence="1">
    <location>
        <begin position="89"/>
        <end position="116"/>
    </location>
</feature>
<dbReference type="InterPro" id="IPR035899">
    <property type="entry name" value="DBL_dom_sf"/>
</dbReference>
<dbReference type="InterPro" id="IPR000219">
    <property type="entry name" value="DH_dom"/>
</dbReference>
<organism evidence="3 4">
    <name type="scientific">Haemaphysalis longicornis</name>
    <name type="common">Bush tick</name>
    <dbReference type="NCBI Taxonomy" id="44386"/>
    <lineage>
        <taxon>Eukaryota</taxon>
        <taxon>Metazoa</taxon>
        <taxon>Ecdysozoa</taxon>
        <taxon>Arthropoda</taxon>
        <taxon>Chelicerata</taxon>
        <taxon>Arachnida</taxon>
        <taxon>Acari</taxon>
        <taxon>Parasitiformes</taxon>
        <taxon>Ixodida</taxon>
        <taxon>Ixodoidea</taxon>
        <taxon>Ixodidae</taxon>
        <taxon>Haemaphysalinae</taxon>
        <taxon>Haemaphysalis</taxon>
    </lineage>
</organism>
<proteinExistence type="predicted"/>
<dbReference type="AlphaFoldDB" id="A0A9J6GID4"/>
<reference evidence="3 4" key="1">
    <citation type="journal article" date="2020" name="Cell">
        <title>Large-Scale Comparative Analyses of Tick Genomes Elucidate Their Genetic Diversity and Vector Capacities.</title>
        <authorList>
            <consortium name="Tick Genome and Microbiome Consortium (TIGMIC)"/>
            <person name="Jia N."/>
            <person name="Wang J."/>
            <person name="Shi W."/>
            <person name="Du L."/>
            <person name="Sun Y."/>
            <person name="Zhan W."/>
            <person name="Jiang J.F."/>
            <person name="Wang Q."/>
            <person name="Zhang B."/>
            <person name="Ji P."/>
            <person name="Bell-Sakyi L."/>
            <person name="Cui X.M."/>
            <person name="Yuan T.T."/>
            <person name="Jiang B.G."/>
            <person name="Yang W.F."/>
            <person name="Lam T.T."/>
            <person name="Chang Q.C."/>
            <person name="Ding S.J."/>
            <person name="Wang X.J."/>
            <person name="Zhu J.G."/>
            <person name="Ruan X.D."/>
            <person name="Zhao L."/>
            <person name="Wei J.T."/>
            <person name="Ye R.Z."/>
            <person name="Que T.C."/>
            <person name="Du C.H."/>
            <person name="Zhou Y.H."/>
            <person name="Cheng J.X."/>
            <person name="Dai P.F."/>
            <person name="Guo W.B."/>
            <person name="Han X.H."/>
            <person name="Huang E.J."/>
            <person name="Li L.F."/>
            <person name="Wei W."/>
            <person name="Gao Y.C."/>
            <person name="Liu J.Z."/>
            <person name="Shao H.Z."/>
            <person name="Wang X."/>
            <person name="Wang C.C."/>
            <person name="Yang T.C."/>
            <person name="Huo Q.B."/>
            <person name="Li W."/>
            <person name="Chen H.Y."/>
            <person name="Chen S.E."/>
            <person name="Zhou L.G."/>
            <person name="Ni X.B."/>
            <person name="Tian J.H."/>
            <person name="Sheng Y."/>
            <person name="Liu T."/>
            <person name="Pan Y.S."/>
            <person name="Xia L.Y."/>
            <person name="Li J."/>
            <person name="Zhao F."/>
            <person name="Cao W.C."/>
        </authorList>
    </citation>
    <scope>NUCLEOTIDE SEQUENCE [LARGE SCALE GENOMIC DNA]</scope>
    <source>
        <strain evidence="3">HaeL-2018</strain>
    </source>
</reference>
<feature type="domain" description="DH" evidence="2">
    <location>
        <begin position="127"/>
        <end position="210"/>
    </location>
</feature>
<dbReference type="Proteomes" id="UP000821853">
    <property type="component" value="Chromosome 5"/>
</dbReference>
<dbReference type="Pfam" id="PF00621">
    <property type="entry name" value="RhoGEF"/>
    <property type="match status" value="1"/>
</dbReference>
<dbReference type="VEuPathDB" id="VectorBase:HLOH_064272"/>
<evidence type="ECO:0000259" key="2">
    <source>
        <dbReference type="PROSITE" id="PS50010"/>
    </source>
</evidence>
<name>A0A9J6GID4_HAELO</name>
<dbReference type="SUPFAM" id="SSF48065">
    <property type="entry name" value="DBL homology domain (DH-domain)"/>
    <property type="match status" value="1"/>
</dbReference>
<protein>
    <recommendedName>
        <fullName evidence="2">DH domain-containing protein</fullName>
    </recommendedName>
</protein>
<dbReference type="PANTHER" id="PTHR23182:SF1">
    <property type="entry name" value="RHO GTPASE ACTIVATING PROTEIN AT 1A, ISOFORM E"/>
    <property type="match status" value="1"/>
</dbReference>